<evidence type="ECO:0000256" key="1">
    <source>
        <dbReference type="SAM" id="MobiDB-lite"/>
    </source>
</evidence>
<sequence>MNGQIDLFTGAVAELEPAPVVPVRRAVRPPLEPGQVRYASFGGQRDCDDCWQAQADAHAAGGKVPMRRRAGSTRETATSAKAYLCEPHKLDRQSTDKEVEV</sequence>
<evidence type="ECO:0000313" key="3">
    <source>
        <dbReference type="Proteomes" id="UP000659904"/>
    </source>
</evidence>
<gene>
    <name evidence="2" type="ORF">Cci01nite_82510</name>
</gene>
<evidence type="ECO:0000313" key="2">
    <source>
        <dbReference type="EMBL" id="GIG03158.1"/>
    </source>
</evidence>
<proteinExistence type="predicted"/>
<accession>A0A8J3KHR6</accession>
<keyword evidence="3" id="KW-1185">Reference proteome</keyword>
<name>A0A8J3KHR6_9ACTN</name>
<feature type="region of interest" description="Disordered" evidence="1">
    <location>
        <begin position="58"/>
        <end position="101"/>
    </location>
</feature>
<dbReference type="RefSeq" id="WP_120317184.1">
    <property type="nucleotide sequence ID" value="NZ_BONH01000074.1"/>
</dbReference>
<organism evidence="2 3">
    <name type="scientific">Catellatospora citrea</name>
    <dbReference type="NCBI Taxonomy" id="53366"/>
    <lineage>
        <taxon>Bacteria</taxon>
        <taxon>Bacillati</taxon>
        <taxon>Actinomycetota</taxon>
        <taxon>Actinomycetes</taxon>
        <taxon>Micromonosporales</taxon>
        <taxon>Micromonosporaceae</taxon>
        <taxon>Catellatospora</taxon>
    </lineage>
</organism>
<dbReference type="AlphaFoldDB" id="A0A8J3KHR6"/>
<dbReference type="EMBL" id="BONH01000074">
    <property type="protein sequence ID" value="GIG03158.1"/>
    <property type="molecule type" value="Genomic_DNA"/>
</dbReference>
<dbReference type="Proteomes" id="UP000659904">
    <property type="component" value="Unassembled WGS sequence"/>
</dbReference>
<feature type="compositionally biased region" description="Basic and acidic residues" evidence="1">
    <location>
        <begin position="86"/>
        <end position="101"/>
    </location>
</feature>
<protein>
    <submittedName>
        <fullName evidence="2">Uncharacterized protein</fullName>
    </submittedName>
</protein>
<comment type="caution">
    <text evidence="2">The sequence shown here is derived from an EMBL/GenBank/DDBJ whole genome shotgun (WGS) entry which is preliminary data.</text>
</comment>
<reference evidence="2 3" key="1">
    <citation type="submission" date="2021-01" db="EMBL/GenBank/DDBJ databases">
        <title>Whole genome shotgun sequence of Catellatospora citrea NBRC 14495.</title>
        <authorList>
            <person name="Komaki H."/>
            <person name="Tamura T."/>
        </authorList>
    </citation>
    <scope>NUCLEOTIDE SEQUENCE [LARGE SCALE GENOMIC DNA]</scope>
    <source>
        <strain evidence="2 3">NBRC 14495</strain>
    </source>
</reference>